<dbReference type="SUPFAM" id="SSF64484">
    <property type="entry name" value="beta and beta-prime subunits of DNA dependent RNA-polymerase"/>
    <property type="match status" value="1"/>
</dbReference>
<feature type="region of interest" description="Disordered" evidence="16">
    <location>
        <begin position="1548"/>
        <end position="1770"/>
    </location>
</feature>
<dbReference type="Pfam" id="PF04992">
    <property type="entry name" value="RNA_pol_Rpb1_6"/>
    <property type="match status" value="1"/>
</dbReference>
<dbReference type="InterPro" id="IPR007080">
    <property type="entry name" value="RNA_pol_Rpb1_1"/>
</dbReference>
<dbReference type="GO" id="GO:0003899">
    <property type="term" value="F:DNA-directed RNA polymerase activity"/>
    <property type="evidence" value="ECO:0007669"/>
    <property type="project" value="UniProtKB-EC"/>
</dbReference>
<dbReference type="Pfam" id="PF05001">
    <property type="entry name" value="RNA_pol_Rpb1_R"/>
    <property type="match status" value="9"/>
</dbReference>
<keyword evidence="4" id="KW-0597">Phosphoprotein</keyword>
<accession>A0A6A6P2M1</accession>
<dbReference type="Gene3D" id="1.10.150.390">
    <property type="match status" value="1"/>
</dbReference>
<dbReference type="Gene3D" id="1.10.274.100">
    <property type="entry name" value="RNA polymerase Rpb1, domain 3"/>
    <property type="match status" value="1"/>
</dbReference>
<dbReference type="InterPro" id="IPR045867">
    <property type="entry name" value="DNA-dir_RpoC_beta_prime"/>
</dbReference>
<evidence type="ECO:0000256" key="12">
    <source>
        <dbReference type="ARBA" id="ARBA00023163"/>
    </source>
</evidence>
<evidence type="ECO:0000256" key="6">
    <source>
        <dbReference type="ARBA" id="ARBA00022695"/>
    </source>
</evidence>
<evidence type="ECO:0000256" key="16">
    <source>
        <dbReference type="SAM" id="MobiDB-lite"/>
    </source>
</evidence>
<dbReference type="FunFam" id="2.40.40.20:FF:000019">
    <property type="entry name" value="DNA-directed RNA polymerase II subunit RPB1"/>
    <property type="match status" value="1"/>
</dbReference>
<dbReference type="GO" id="GO:0005665">
    <property type="term" value="C:RNA polymerase II, core complex"/>
    <property type="evidence" value="ECO:0007669"/>
    <property type="project" value="UniProtKB-ARBA"/>
</dbReference>
<dbReference type="CDD" id="cd02733">
    <property type="entry name" value="RNAP_II_RPB1_N"/>
    <property type="match status" value="1"/>
</dbReference>
<keyword evidence="3 15" id="KW-0240">DNA-directed RNA polymerase</keyword>
<dbReference type="PANTHER" id="PTHR19376:SF37">
    <property type="entry name" value="DNA-DIRECTED RNA POLYMERASE II SUBUNIT RPB1"/>
    <property type="match status" value="1"/>
</dbReference>
<evidence type="ECO:0000256" key="3">
    <source>
        <dbReference type="ARBA" id="ARBA00022478"/>
    </source>
</evidence>
<dbReference type="GO" id="GO:0006368">
    <property type="term" value="P:transcription elongation by RNA polymerase II"/>
    <property type="evidence" value="ECO:0007669"/>
    <property type="project" value="UniProtKB-ARBA"/>
</dbReference>
<comment type="similarity">
    <text evidence="2 15">Belongs to the RNA polymerase beta' chain family.</text>
</comment>
<evidence type="ECO:0000256" key="1">
    <source>
        <dbReference type="ARBA" id="ARBA00004123"/>
    </source>
</evidence>
<evidence type="ECO:0000313" key="18">
    <source>
        <dbReference type="EMBL" id="KAF2458129.1"/>
    </source>
</evidence>
<dbReference type="InterPro" id="IPR042102">
    <property type="entry name" value="RNA_pol_Rpb1_3_sf"/>
</dbReference>
<comment type="function">
    <text evidence="15">DNA-dependent RNA polymerase catalyzes the transcription of DNA into RNA using the four ribonucleoside triphosphates as substrates.</text>
</comment>
<evidence type="ECO:0000256" key="11">
    <source>
        <dbReference type="ARBA" id="ARBA00023125"/>
    </source>
</evidence>
<dbReference type="EMBL" id="MU001678">
    <property type="protein sequence ID" value="KAF2458129.1"/>
    <property type="molecule type" value="Genomic_DNA"/>
</dbReference>
<dbReference type="InterPro" id="IPR007083">
    <property type="entry name" value="RNA_pol_Rpb1_4"/>
</dbReference>
<protein>
    <recommendedName>
        <fullName evidence="15">DNA-directed RNA polymerase subunit</fullName>
        <ecNumber evidence="15">2.7.7.6</ecNumber>
    </recommendedName>
</protein>
<keyword evidence="10" id="KW-0460">Magnesium</keyword>
<dbReference type="OrthoDB" id="270392at2759"/>
<dbReference type="InterPro" id="IPR038593">
    <property type="entry name" value="RNA_pol_Rpb1_7_sf"/>
</dbReference>
<dbReference type="Gene3D" id="6.20.50.80">
    <property type="match status" value="1"/>
</dbReference>
<keyword evidence="11" id="KW-0238">DNA-binding</keyword>
<name>A0A6A6P2M1_9PEZI</name>
<dbReference type="FunFam" id="1.10.150.390:FF:000001">
    <property type="entry name" value="DNA-directed RNA polymerase subunit"/>
    <property type="match status" value="1"/>
</dbReference>
<evidence type="ECO:0000256" key="9">
    <source>
        <dbReference type="ARBA" id="ARBA00022833"/>
    </source>
</evidence>
<dbReference type="InterPro" id="IPR007081">
    <property type="entry name" value="RNA_pol_Rpb1_5"/>
</dbReference>
<dbReference type="Gene3D" id="2.40.40.20">
    <property type="match status" value="1"/>
</dbReference>
<dbReference type="FunFam" id="4.10.860.120:FF:000003">
    <property type="entry name" value="DNA-directed RNA polymerase subunit"/>
    <property type="match status" value="1"/>
</dbReference>
<feature type="compositionally biased region" description="Low complexity" evidence="16">
    <location>
        <begin position="1566"/>
        <end position="1588"/>
    </location>
</feature>
<keyword evidence="5 15" id="KW-0808">Transferase</keyword>
<dbReference type="InterPro" id="IPR006592">
    <property type="entry name" value="RNA_pol_N"/>
</dbReference>
<evidence type="ECO:0000313" key="19">
    <source>
        <dbReference type="Proteomes" id="UP000799766"/>
    </source>
</evidence>
<dbReference type="InterPro" id="IPR000684">
    <property type="entry name" value="RNA_pol_II_repeat_euk"/>
</dbReference>
<comment type="subcellular location">
    <subcellularLocation>
        <location evidence="1">Nucleus</location>
    </subcellularLocation>
</comment>
<dbReference type="PANTHER" id="PTHR19376">
    <property type="entry name" value="DNA-DIRECTED RNA POLYMERASE"/>
    <property type="match status" value="1"/>
</dbReference>
<keyword evidence="19" id="KW-1185">Reference proteome</keyword>
<evidence type="ECO:0000256" key="2">
    <source>
        <dbReference type="ARBA" id="ARBA00006460"/>
    </source>
</evidence>
<dbReference type="Gene3D" id="6.10.250.2940">
    <property type="match status" value="1"/>
</dbReference>
<evidence type="ECO:0000256" key="15">
    <source>
        <dbReference type="RuleBase" id="RU004279"/>
    </source>
</evidence>
<feature type="domain" description="RNA polymerase N-terminal" evidence="17">
    <location>
        <begin position="243"/>
        <end position="549"/>
    </location>
</feature>
<dbReference type="PROSITE" id="PS00115">
    <property type="entry name" value="RNA_POL_II_REPEAT"/>
    <property type="match status" value="6"/>
</dbReference>
<feature type="compositionally biased region" description="Low complexity" evidence="16">
    <location>
        <begin position="1604"/>
        <end position="1690"/>
    </location>
</feature>
<keyword evidence="13" id="KW-0539">Nucleus</keyword>
<dbReference type="InterPro" id="IPR007073">
    <property type="entry name" value="RNA_pol_Rpb1_7"/>
</dbReference>
<dbReference type="Gene3D" id="1.10.132.30">
    <property type="match status" value="1"/>
</dbReference>
<dbReference type="CDD" id="cd02584">
    <property type="entry name" value="RNAP_II_Rpb1_C"/>
    <property type="match status" value="1"/>
</dbReference>
<keyword evidence="9" id="KW-0862">Zinc</keyword>
<dbReference type="InterPro" id="IPR000722">
    <property type="entry name" value="RNA_pol_asu"/>
</dbReference>
<dbReference type="Proteomes" id="UP000799766">
    <property type="component" value="Unassembled WGS sequence"/>
</dbReference>
<dbReference type="Pfam" id="PF04998">
    <property type="entry name" value="RNA_pol_Rpb1_5"/>
    <property type="match status" value="1"/>
</dbReference>
<dbReference type="FunFam" id="1.10.274.100:FF:000001">
    <property type="entry name" value="DNA-directed RNA polymerase subunit"/>
    <property type="match status" value="1"/>
</dbReference>
<organism evidence="18 19">
    <name type="scientific">Lineolata rhizophorae</name>
    <dbReference type="NCBI Taxonomy" id="578093"/>
    <lineage>
        <taxon>Eukaryota</taxon>
        <taxon>Fungi</taxon>
        <taxon>Dikarya</taxon>
        <taxon>Ascomycota</taxon>
        <taxon>Pezizomycotina</taxon>
        <taxon>Dothideomycetes</taxon>
        <taxon>Dothideomycetes incertae sedis</taxon>
        <taxon>Lineolatales</taxon>
        <taxon>Lineolataceae</taxon>
        <taxon>Lineolata</taxon>
    </lineage>
</organism>
<feature type="region of interest" description="Disordered" evidence="16">
    <location>
        <begin position="155"/>
        <end position="179"/>
    </location>
</feature>
<feature type="compositionally biased region" description="Low complexity" evidence="16">
    <location>
        <begin position="1707"/>
        <end position="1770"/>
    </location>
</feature>
<dbReference type="Gene3D" id="4.10.860.120">
    <property type="entry name" value="RNA polymerase II, clamp domain"/>
    <property type="match status" value="2"/>
</dbReference>
<evidence type="ECO:0000259" key="17">
    <source>
        <dbReference type="SMART" id="SM00663"/>
    </source>
</evidence>
<dbReference type="Gene3D" id="3.30.1360.140">
    <property type="match status" value="1"/>
</dbReference>
<dbReference type="Pfam" id="PF04997">
    <property type="entry name" value="RNA_pol_Rpb1_1"/>
    <property type="match status" value="1"/>
</dbReference>
<dbReference type="InterPro" id="IPR038120">
    <property type="entry name" value="Rpb1_funnel_sf"/>
</dbReference>
<reference evidence="18" key="1">
    <citation type="journal article" date="2020" name="Stud. Mycol.">
        <title>101 Dothideomycetes genomes: a test case for predicting lifestyles and emergence of pathogens.</title>
        <authorList>
            <person name="Haridas S."/>
            <person name="Albert R."/>
            <person name="Binder M."/>
            <person name="Bloem J."/>
            <person name="Labutti K."/>
            <person name="Salamov A."/>
            <person name="Andreopoulos B."/>
            <person name="Baker S."/>
            <person name="Barry K."/>
            <person name="Bills G."/>
            <person name="Bluhm B."/>
            <person name="Cannon C."/>
            <person name="Castanera R."/>
            <person name="Culley D."/>
            <person name="Daum C."/>
            <person name="Ezra D."/>
            <person name="Gonzalez J."/>
            <person name="Henrissat B."/>
            <person name="Kuo A."/>
            <person name="Liang C."/>
            <person name="Lipzen A."/>
            <person name="Lutzoni F."/>
            <person name="Magnuson J."/>
            <person name="Mondo S."/>
            <person name="Nolan M."/>
            <person name="Ohm R."/>
            <person name="Pangilinan J."/>
            <person name="Park H.-J."/>
            <person name="Ramirez L."/>
            <person name="Alfaro M."/>
            <person name="Sun H."/>
            <person name="Tritt A."/>
            <person name="Yoshinaga Y."/>
            <person name="Zwiers L.-H."/>
            <person name="Turgeon B."/>
            <person name="Goodwin S."/>
            <person name="Spatafora J."/>
            <person name="Crous P."/>
            <person name="Grigoriev I."/>
        </authorList>
    </citation>
    <scope>NUCLEOTIDE SEQUENCE</scope>
    <source>
        <strain evidence="18">ATCC 16933</strain>
    </source>
</reference>
<dbReference type="Gene3D" id="3.30.1490.180">
    <property type="entry name" value="RNA polymerase ii"/>
    <property type="match status" value="1"/>
</dbReference>
<dbReference type="GO" id="GO:0003677">
    <property type="term" value="F:DNA binding"/>
    <property type="evidence" value="ECO:0007669"/>
    <property type="project" value="UniProtKB-KW"/>
</dbReference>
<dbReference type="Pfam" id="PF04990">
    <property type="entry name" value="RNA_pol_Rpb1_7"/>
    <property type="match status" value="1"/>
</dbReference>
<comment type="catalytic activity">
    <reaction evidence="14 15">
        <text>RNA(n) + a ribonucleoside 5'-triphosphate = RNA(n+1) + diphosphate</text>
        <dbReference type="Rhea" id="RHEA:21248"/>
        <dbReference type="Rhea" id="RHEA-COMP:14527"/>
        <dbReference type="Rhea" id="RHEA-COMP:17342"/>
        <dbReference type="ChEBI" id="CHEBI:33019"/>
        <dbReference type="ChEBI" id="CHEBI:61557"/>
        <dbReference type="ChEBI" id="CHEBI:140395"/>
        <dbReference type="EC" id="2.7.7.6"/>
    </reaction>
</comment>
<sequence length="1770" mass="194320">MPNLNFAYSSAPLRTIQEIQFGLLSPEEIKSMSVVHVEYPETMDEQKQRVREKGLNDSHLGSIDRSFMCATCGEGMQECPGHFGHIELASAVFHVGFIGKIKKLLETVCHNCSKILVDESNPAFKDALRLRDPKKRFEAIWRLCKVKKVCETDAPNDDFEAGAPPKEPKKPGHGGCGNIHPEIRKDGLHLFGSWKLPKGEDEEEGRQPEKRRITAQMALNIFKNIRDDELKKLGLNTKYARPEWMVVTVLPVPPPPVRPSISVDGTGQGMRGEDDLTYKLGDIIRANGNVRRAQAEGSPQHVVNEFLDLLQYHVATYMDNDIAGQPQALQKSGRPVKAIRSRLKGKEGRLRGNLMGKRVDFSARTVITGDPNLSLDEVGVPRSIARTLTYPETVTPFNIGKLQELVRNGPNDHPGARYVIRDNGERIDLRYTKRAGDIALQYGWKVERHVDDGDVIIFNRQPSLHKESMMGHRVRVMPYSTFRLNLSVTSPYNADFDGDEMNLHVPQGEESRAEIMALCMVPLNIVSPQRNSPLMGIVQDTLCGIYKICRRDTFLTKEQVMNILLWVPDWDGVIPNPAILKPRPRWTGKQIISLALPAGLNLLRRADSDAPLNDDGLFVYGGELMYGLFNKKAVGASMGGIVHTIYNEKGWDAAVDFFNGAQRIVNYWLLHNGFSIGIGDTVPDPNTIQEIQAAVAEQKDEVARITTEATENRMEALPGMNLRETFESKVSKALNSARDAAGTKAEKNLKDLNNAVQMARSGSKGSTINISQMTAVVGQQSVEGKRIPFGFKYRTLPHFVKDDYSAESRGFVENSYLRGLTPQEFFFHAMAGREGLIDTAVKTAETGYIQRRLVKALEDVSVKYDTTVRNSQGMIIQFVYGEDGLDGTCIEAQPVDFVNISDKNFEKKFRVDVMNPDLMLSPEILEHANEIAGDLDVQRHLDEEYEQLLRDRETFRWAIKRDFTDTYQLPLNIMRSIETAKTKFRIRDGARSDLHPAQAIPRIREVLDQLTVIRGEDQLSKEAQESATLFMKGHYRSRLAFKRLVKEHSLTKLALDYVLGDIEYRFMRSSVSAGEMVGVLAAQSIGEPATQMTLNTFHFAGVSSKNVTLGVPRLKEILNVAKNIKTPSMTVYQDVEHCLTQEGAKNLRSLVEHTTVRSVTDATEIWYDPDIMSTRITADQDMVESYFIIPDETDHDPQSQSKWLLRIVLGRAKLLDKSLTVADVANVIKQNCAQDTAIIFSDNNADEQVIRLRLVLDGEKDEAVDDEPEETLKKLESYVLDSLTLRGVSGIERAFINTKERMRITEEGAISSNKSDPLCNEWYLDTQGTNLGEVLAVDGVDATRTYCNKFDEILEVLGIEATREGLLRELTQVLAFDGSYVNHRHLALLVDVMTCKGYIMAITRHGINRAESGALMRCSFEETVEILLDAAACGEIDDCRGVSENILLGQLAPLGTGDMDVLLDQAMLNSATTDNSRFGLMPGIAPSFNADGAATPYELGSPLAEGGFGQANYDSGEFSPIQNVGTEDAGGFSTYGGSSFDGGFSPYSGSRSPGYAPTSPFSGGASPMSPGGYSPTSPGGYSPTSPGMAITSPRLGGASSPKFSPTSPAYSPTSPSYSPTSPAYGGTGGSPTSPSYSPTSPSYSPTSPSFSPTSPSYSPTSPAHRATSPQYSPTSPTYSPTSPMYSPTSPAYGGGAGGAGGGDRRFSPTSPTSPSYSPASPAYSPTSPAQGAYSPTSPRYSPTSPGPAPYSASSPKWSPTSPRYSPTSPR</sequence>
<evidence type="ECO:0000256" key="13">
    <source>
        <dbReference type="ARBA" id="ARBA00023242"/>
    </source>
</evidence>
<dbReference type="Pfam" id="PF00623">
    <property type="entry name" value="RNA_pol_Rpb1_2"/>
    <property type="match status" value="1"/>
</dbReference>
<dbReference type="InterPro" id="IPR044893">
    <property type="entry name" value="RNA_pol_Rpb1_clamp_domain"/>
</dbReference>
<evidence type="ECO:0000256" key="8">
    <source>
        <dbReference type="ARBA" id="ARBA00022737"/>
    </source>
</evidence>
<keyword evidence="8" id="KW-0677">Repeat</keyword>
<dbReference type="GO" id="GO:0046872">
    <property type="term" value="F:metal ion binding"/>
    <property type="evidence" value="ECO:0007669"/>
    <property type="project" value="UniProtKB-KW"/>
</dbReference>
<dbReference type="FunFam" id="3.30.1490.180:FF:000001">
    <property type="entry name" value="DNA-directed RNA polymerase subunit"/>
    <property type="match status" value="1"/>
</dbReference>
<dbReference type="NCBIfam" id="NF006336">
    <property type="entry name" value="PRK08566.1"/>
    <property type="match status" value="1"/>
</dbReference>
<dbReference type="InterPro" id="IPR007066">
    <property type="entry name" value="RNA_pol_Rpb1_3"/>
</dbReference>
<gene>
    <name evidence="18" type="ORF">BDY21DRAFT_284193</name>
</gene>
<proteinExistence type="inferred from homology"/>
<evidence type="ECO:0000256" key="4">
    <source>
        <dbReference type="ARBA" id="ARBA00022553"/>
    </source>
</evidence>
<dbReference type="Pfam" id="PF05000">
    <property type="entry name" value="RNA_pol_Rpb1_4"/>
    <property type="match status" value="1"/>
</dbReference>
<dbReference type="InterPro" id="IPR007075">
    <property type="entry name" value="RNA_pol_Rpb1_6"/>
</dbReference>
<evidence type="ECO:0000256" key="7">
    <source>
        <dbReference type="ARBA" id="ARBA00022723"/>
    </source>
</evidence>
<feature type="compositionally biased region" description="Gly residues" evidence="16">
    <location>
        <begin position="1692"/>
        <end position="1701"/>
    </location>
</feature>
<keyword evidence="12 15" id="KW-0804">Transcription</keyword>
<dbReference type="GO" id="GO:0006367">
    <property type="term" value="P:transcription initiation at RNA polymerase II promoter"/>
    <property type="evidence" value="ECO:0007669"/>
    <property type="project" value="UniProtKB-ARBA"/>
</dbReference>
<keyword evidence="7" id="KW-0479">Metal-binding</keyword>
<dbReference type="EC" id="2.7.7.6" evidence="15"/>
<evidence type="ECO:0000256" key="5">
    <source>
        <dbReference type="ARBA" id="ARBA00022679"/>
    </source>
</evidence>
<keyword evidence="6 15" id="KW-0548">Nucleotidyltransferase</keyword>
<evidence type="ECO:0000256" key="14">
    <source>
        <dbReference type="ARBA" id="ARBA00048552"/>
    </source>
</evidence>
<evidence type="ECO:0000256" key="10">
    <source>
        <dbReference type="ARBA" id="ARBA00022842"/>
    </source>
</evidence>
<dbReference type="FunFam" id="1.10.132.30:FF:000001">
    <property type="entry name" value="DNA-directed RNA polymerase subunit"/>
    <property type="match status" value="1"/>
</dbReference>
<dbReference type="Pfam" id="PF04983">
    <property type="entry name" value="RNA_pol_Rpb1_3"/>
    <property type="match status" value="1"/>
</dbReference>
<dbReference type="SMART" id="SM00663">
    <property type="entry name" value="RPOLA_N"/>
    <property type="match status" value="1"/>
</dbReference>